<dbReference type="Proteomes" id="UP000507470">
    <property type="component" value="Unassembled WGS sequence"/>
</dbReference>
<accession>A0A6J8E9C0</accession>
<reference evidence="2 3" key="1">
    <citation type="submission" date="2020-06" db="EMBL/GenBank/DDBJ databases">
        <authorList>
            <person name="Li R."/>
            <person name="Bekaert M."/>
        </authorList>
    </citation>
    <scope>NUCLEOTIDE SEQUENCE [LARGE SCALE GENOMIC DNA]</scope>
    <source>
        <strain evidence="3">wild</strain>
    </source>
</reference>
<keyword evidence="3" id="KW-1185">Reference proteome</keyword>
<protein>
    <submittedName>
        <fullName evidence="2">Uncharacterized protein</fullName>
    </submittedName>
</protein>
<dbReference type="OrthoDB" id="10465001at2759"/>
<feature type="compositionally biased region" description="Low complexity" evidence="1">
    <location>
        <begin position="544"/>
        <end position="556"/>
    </location>
</feature>
<feature type="compositionally biased region" description="Polar residues" evidence="1">
    <location>
        <begin position="590"/>
        <end position="599"/>
    </location>
</feature>
<feature type="compositionally biased region" description="Polar residues" evidence="1">
    <location>
        <begin position="568"/>
        <end position="578"/>
    </location>
</feature>
<proteinExistence type="predicted"/>
<feature type="region of interest" description="Disordered" evidence="1">
    <location>
        <begin position="538"/>
        <end position="599"/>
    </location>
</feature>
<evidence type="ECO:0000313" key="2">
    <source>
        <dbReference type="EMBL" id="CAC5415661.1"/>
    </source>
</evidence>
<gene>
    <name evidence="2" type="ORF">MCOR_48344</name>
</gene>
<dbReference type="EMBL" id="CACVKT020008462">
    <property type="protein sequence ID" value="CAC5415661.1"/>
    <property type="molecule type" value="Genomic_DNA"/>
</dbReference>
<name>A0A6J8E9C0_MYTCO</name>
<evidence type="ECO:0000313" key="3">
    <source>
        <dbReference type="Proteomes" id="UP000507470"/>
    </source>
</evidence>
<dbReference type="AlphaFoldDB" id="A0A6J8E9C0"/>
<sequence length="846" mass="93533">MEPSQTLFLPQLQPILPAPLMQTNRTEVYQNQSTISISNLSPIVPQPSFNYQNQSTISISNLSPIGPQPSFNYQNQSTISNLSSILPQPSFSYQNQSAVAFGNFLDTSFKPAGSMSCQNQSTMSITKIPAILPVAANQSVIPKTYQNLTAMPTPNQRPSTNVLPNQSALVKETSFNNSSEFEHVTSTQPVITTPNNKVMTSPVSNNPIVAAFQLPYYTGASDFCDKNTPQLSPTPVKSVRNLISDIEKKIKSSGKSCSSCKGTHVPAKISPRQQTIINSSDTASDASSSLLPITTADVDQQPTNNRCTSQLPASISSVSQQPTFTTVLEVLPTISTPNYPQVSIVESQLPTIKCTYTEHPSVTSSSQPLNNHSNQLDTTSKVLDQLLTICLSSPSISDLSVQSSLLNEDEATELQSILRDSFICMTTLPSSDNEKTEEQINNELINSLNQTYNRHQNVTMLHDDLLDIDVDSTFDDLFCYVHQGSPSVCSAVSPQPLSGHSATNRWSSKENLHQITTATNQSSCKQPNQTTTKLLVNRQQDNPSSSASSPLLVSTSKSDHSDQPVQPICSTQYSTNVETGGVSAPHHQPTPCTSPVGVTTRQSARKRLFESTPMKMVCDVNFENYMSCEDTPSRKRRKVYASCDGPVSVNQVSSSTNLTTQQKTIQTSLCSPSTIAGYICKKYKGKKVTNSYPAQNSRSNIQNLMKIPPYLLNSRFPVSKFAALMEDYSDIQYESRQLFDYTTKQISSFAFIGINEKKPHLFARDLMWQLFSIPELHQCVTKPNITTLDCLDPDIMAAVKTVTCQKFDLKEFENAWILCIKKHIRDFFRCKLQHPVYLDILENRLY</sequence>
<organism evidence="2 3">
    <name type="scientific">Mytilus coruscus</name>
    <name type="common">Sea mussel</name>
    <dbReference type="NCBI Taxonomy" id="42192"/>
    <lineage>
        <taxon>Eukaryota</taxon>
        <taxon>Metazoa</taxon>
        <taxon>Spiralia</taxon>
        <taxon>Lophotrochozoa</taxon>
        <taxon>Mollusca</taxon>
        <taxon>Bivalvia</taxon>
        <taxon>Autobranchia</taxon>
        <taxon>Pteriomorphia</taxon>
        <taxon>Mytilida</taxon>
        <taxon>Mytiloidea</taxon>
        <taxon>Mytilidae</taxon>
        <taxon>Mytilinae</taxon>
        <taxon>Mytilus</taxon>
    </lineage>
</organism>
<evidence type="ECO:0000256" key="1">
    <source>
        <dbReference type="SAM" id="MobiDB-lite"/>
    </source>
</evidence>